<protein>
    <submittedName>
        <fullName evidence="2">Uncharacterized protein</fullName>
    </submittedName>
</protein>
<feature type="transmembrane region" description="Helical" evidence="1">
    <location>
        <begin position="15"/>
        <end position="33"/>
    </location>
</feature>
<keyword evidence="3" id="KW-1185">Reference proteome</keyword>
<dbReference type="Proteomes" id="UP000799753">
    <property type="component" value="Unassembled WGS sequence"/>
</dbReference>
<organism evidence="2 3">
    <name type="scientific">Massarina eburnea CBS 473.64</name>
    <dbReference type="NCBI Taxonomy" id="1395130"/>
    <lineage>
        <taxon>Eukaryota</taxon>
        <taxon>Fungi</taxon>
        <taxon>Dikarya</taxon>
        <taxon>Ascomycota</taxon>
        <taxon>Pezizomycotina</taxon>
        <taxon>Dothideomycetes</taxon>
        <taxon>Pleosporomycetidae</taxon>
        <taxon>Pleosporales</taxon>
        <taxon>Massarineae</taxon>
        <taxon>Massarinaceae</taxon>
        <taxon>Massarina</taxon>
    </lineage>
</organism>
<gene>
    <name evidence="2" type="ORF">P280DRAFT_323291</name>
</gene>
<accession>A0A6A6S0S0</accession>
<evidence type="ECO:0000313" key="3">
    <source>
        <dbReference type="Proteomes" id="UP000799753"/>
    </source>
</evidence>
<name>A0A6A6S0S0_9PLEO</name>
<reference evidence="2" key="1">
    <citation type="journal article" date="2020" name="Stud. Mycol.">
        <title>101 Dothideomycetes genomes: a test case for predicting lifestyles and emergence of pathogens.</title>
        <authorList>
            <person name="Haridas S."/>
            <person name="Albert R."/>
            <person name="Binder M."/>
            <person name="Bloem J."/>
            <person name="Labutti K."/>
            <person name="Salamov A."/>
            <person name="Andreopoulos B."/>
            <person name="Baker S."/>
            <person name="Barry K."/>
            <person name="Bills G."/>
            <person name="Bluhm B."/>
            <person name="Cannon C."/>
            <person name="Castanera R."/>
            <person name="Culley D."/>
            <person name="Daum C."/>
            <person name="Ezra D."/>
            <person name="Gonzalez J."/>
            <person name="Henrissat B."/>
            <person name="Kuo A."/>
            <person name="Liang C."/>
            <person name="Lipzen A."/>
            <person name="Lutzoni F."/>
            <person name="Magnuson J."/>
            <person name="Mondo S."/>
            <person name="Nolan M."/>
            <person name="Ohm R."/>
            <person name="Pangilinan J."/>
            <person name="Park H.-J."/>
            <person name="Ramirez L."/>
            <person name="Alfaro M."/>
            <person name="Sun H."/>
            <person name="Tritt A."/>
            <person name="Yoshinaga Y."/>
            <person name="Zwiers L.-H."/>
            <person name="Turgeon B."/>
            <person name="Goodwin S."/>
            <person name="Spatafora J."/>
            <person name="Crous P."/>
            <person name="Grigoriev I."/>
        </authorList>
    </citation>
    <scope>NUCLEOTIDE SEQUENCE</scope>
    <source>
        <strain evidence="2">CBS 473.64</strain>
    </source>
</reference>
<keyword evidence="1" id="KW-0472">Membrane</keyword>
<evidence type="ECO:0000313" key="2">
    <source>
        <dbReference type="EMBL" id="KAF2640651.1"/>
    </source>
</evidence>
<keyword evidence="1" id="KW-0812">Transmembrane</keyword>
<dbReference type="AlphaFoldDB" id="A0A6A6S0S0"/>
<evidence type="ECO:0000256" key="1">
    <source>
        <dbReference type="SAM" id="Phobius"/>
    </source>
</evidence>
<sequence length="142" mass="16599">MTPFDLFLHLFFTPLPRHFFCFFAILSSLPFSFNNLPHHRRHRPLNLDHHQHQHHHPTHPSYSQPAHKNLRTNCHHWFIFLCIKAGGMITLCFSEAEAGDENARFDRKSRPASSLTRPFFFVQVTSPRTSDSVLSSLVRLGR</sequence>
<keyword evidence="1" id="KW-1133">Transmembrane helix</keyword>
<proteinExistence type="predicted"/>
<dbReference type="EMBL" id="MU006784">
    <property type="protein sequence ID" value="KAF2640651.1"/>
    <property type="molecule type" value="Genomic_DNA"/>
</dbReference>